<name>A0A504UXC2_9HYPH</name>
<dbReference type="RefSeq" id="WP_140826178.1">
    <property type="nucleotide sequence ID" value="NZ_VFYP01000001.1"/>
</dbReference>
<dbReference type="Proteomes" id="UP000316429">
    <property type="component" value="Unassembled WGS sequence"/>
</dbReference>
<protein>
    <submittedName>
        <fullName evidence="2">Uncharacterized protein</fullName>
    </submittedName>
</protein>
<feature type="chain" id="PRO_5021269889" evidence="1">
    <location>
        <begin position="22"/>
        <end position="103"/>
    </location>
</feature>
<dbReference type="EMBL" id="VFYP01000001">
    <property type="protein sequence ID" value="TPP09802.1"/>
    <property type="molecule type" value="Genomic_DNA"/>
</dbReference>
<evidence type="ECO:0000256" key="1">
    <source>
        <dbReference type="SAM" id="SignalP"/>
    </source>
</evidence>
<feature type="signal peptide" evidence="1">
    <location>
        <begin position="1"/>
        <end position="21"/>
    </location>
</feature>
<organism evidence="2 3">
    <name type="scientific">Rhizobium glycinendophyticum</name>
    <dbReference type="NCBI Taxonomy" id="2589807"/>
    <lineage>
        <taxon>Bacteria</taxon>
        <taxon>Pseudomonadati</taxon>
        <taxon>Pseudomonadota</taxon>
        <taxon>Alphaproteobacteria</taxon>
        <taxon>Hyphomicrobiales</taxon>
        <taxon>Rhizobiaceae</taxon>
        <taxon>Rhizobium/Agrobacterium group</taxon>
        <taxon>Rhizobium</taxon>
    </lineage>
</organism>
<gene>
    <name evidence="2" type="ORF">FJQ55_02685</name>
</gene>
<dbReference type="OrthoDB" id="8378008at2"/>
<dbReference type="AlphaFoldDB" id="A0A504UXC2"/>
<proteinExistence type="predicted"/>
<evidence type="ECO:0000313" key="3">
    <source>
        <dbReference type="Proteomes" id="UP000316429"/>
    </source>
</evidence>
<keyword evidence="3" id="KW-1185">Reference proteome</keyword>
<reference evidence="2 3" key="1">
    <citation type="submission" date="2019-06" db="EMBL/GenBank/DDBJ databases">
        <title>Rhizobium sp. CL12 isolated from roots of soybean.</title>
        <authorList>
            <person name="Wang C."/>
        </authorList>
    </citation>
    <scope>NUCLEOTIDE SEQUENCE [LARGE SCALE GENOMIC DNA]</scope>
    <source>
        <strain evidence="2 3">CL12</strain>
    </source>
</reference>
<evidence type="ECO:0000313" key="2">
    <source>
        <dbReference type="EMBL" id="TPP09802.1"/>
    </source>
</evidence>
<accession>A0A504UXC2</accession>
<keyword evidence="1" id="KW-0732">Signal</keyword>
<sequence>MKRLFLIAALFATGFGGPSEAALSGYYDSIERIGAILGDPKLADMLRQQPIGAISNTGTRKDGAAEWTIRTQDCDLKVYLVPVLPNGPGKTSYTLDIPAGQCE</sequence>
<comment type="caution">
    <text evidence="2">The sequence shown here is derived from an EMBL/GenBank/DDBJ whole genome shotgun (WGS) entry which is preliminary data.</text>
</comment>